<evidence type="ECO:0000256" key="2">
    <source>
        <dbReference type="ARBA" id="ARBA00023315"/>
    </source>
</evidence>
<dbReference type="RefSeq" id="WP_053417691.1">
    <property type="nucleotide sequence ID" value="NZ_LILB01000005.1"/>
</dbReference>
<feature type="domain" description="N-acetyltransferase" evidence="3">
    <location>
        <begin position="1"/>
        <end position="150"/>
    </location>
</feature>
<dbReference type="GO" id="GO:0016747">
    <property type="term" value="F:acyltransferase activity, transferring groups other than amino-acyl groups"/>
    <property type="evidence" value="ECO:0007669"/>
    <property type="project" value="InterPro"/>
</dbReference>
<keyword evidence="2" id="KW-0012">Acyltransferase</keyword>
<accession>A0A0M0LEZ7</accession>
<dbReference type="Pfam" id="PF00583">
    <property type="entry name" value="Acetyltransf_1"/>
    <property type="match status" value="1"/>
</dbReference>
<comment type="caution">
    <text evidence="4">The sequence shown here is derived from an EMBL/GenBank/DDBJ whole genome shotgun (WGS) entry which is preliminary data.</text>
</comment>
<dbReference type="Gene3D" id="3.40.630.30">
    <property type="match status" value="1"/>
</dbReference>
<dbReference type="AlphaFoldDB" id="A0A0M0LEZ7"/>
<evidence type="ECO:0000313" key="5">
    <source>
        <dbReference type="Proteomes" id="UP000036867"/>
    </source>
</evidence>
<dbReference type="STRING" id="263475.AMD00_14300"/>
<evidence type="ECO:0000256" key="1">
    <source>
        <dbReference type="ARBA" id="ARBA00022679"/>
    </source>
</evidence>
<gene>
    <name evidence="4" type="ORF">AMD00_14300</name>
</gene>
<keyword evidence="1 4" id="KW-0808">Transferase</keyword>
<dbReference type="PATRIC" id="fig|263475.3.peg.4125"/>
<dbReference type="CDD" id="cd04301">
    <property type="entry name" value="NAT_SF"/>
    <property type="match status" value="1"/>
</dbReference>
<organism evidence="4 5">
    <name type="scientific">Viridibacillus arvi</name>
    <dbReference type="NCBI Taxonomy" id="263475"/>
    <lineage>
        <taxon>Bacteria</taxon>
        <taxon>Bacillati</taxon>
        <taxon>Bacillota</taxon>
        <taxon>Bacilli</taxon>
        <taxon>Bacillales</taxon>
        <taxon>Caryophanaceae</taxon>
        <taxon>Viridibacillus</taxon>
    </lineage>
</organism>
<sequence length="153" mass="17471">MNVFQADLADTVGVAGLFDMYRQFYEQKTNIEGAYKFIHSRLTNKDSVIFVVKKGEEYVGFTQLYPTFSSISMKKAWIINDLFVTKDNRKSGVAQQLLQSAMELGRQTDASYLTLETALTNINAKKLYEKNGFVHDTEFEHYTLNLITVDNNG</sequence>
<dbReference type="Proteomes" id="UP000036867">
    <property type="component" value="Unassembled WGS sequence"/>
</dbReference>
<dbReference type="InterPro" id="IPR016181">
    <property type="entry name" value="Acyl_CoA_acyltransferase"/>
</dbReference>
<keyword evidence="5" id="KW-1185">Reference proteome</keyword>
<reference evidence="5" key="1">
    <citation type="submission" date="2015-08" db="EMBL/GenBank/DDBJ databases">
        <title>Fjat-10028 dsm 16317.</title>
        <authorList>
            <person name="Liu B."/>
            <person name="Wang J."/>
            <person name="Zhu Y."/>
            <person name="Liu G."/>
            <person name="Chen Q."/>
            <person name="Chen Z."/>
            <person name="Lan J."/>
            <person name="Che J."/>
            <person name="Ge C."/>
            <person name="Shi H."/>
            <person name="Pan Z."/>
            <person name="Liu X."/>
        </authorList>
    </citation>
    <scope>NUCLEOTIDE SEQUENCE [LARGE SCALE GENOMIC DNA]</scope>
    <source>
        <strain evidence="5">DSM 16317</strain>
    </source>
</reference>
<dbReference type="PROSITE" id="PS51186">
    <property type="entry name" value="GNAT"/>
    <property type="match status" value="1"/>
</dbReference>
<name>A0A0M0LEZ7_9BACL</name>
<dbReference type="InterPro" id="IPR000182">
    <property type="entry name" value="GNAT_dom"/>
</dbReference>
<dbReference type="OrthoDB" id="9792929at2"/>
<dbReference type="InterPro" id="IPR050680">
    <property type="entry name" value="YpeA/RimI_acetyltransf"/>
</dbReference>
<dbReference type="EMBL" id="LILB01000005">
    <property type="protein sequence ID" value="KOO49521.1"/>
    <property type="molecule type" value="Genomic_DNA"/>
</dbReference>
<dbReference type="PANTHER" id="PTHR43420">
    <property type="entry name" value="ACETYLTRANSFERASE"/>
    <property type="match status" value="1"/>
</dbReference>
<dbReference type="SUPFAM" id="SSF55729">
    <property type="entry name" value="Acyl-CoA N-acyltransferases (Nat)"/>
    <property type="match status" value="1"/>
</dbReference>
<proteinExistence type="predicted"/>
<protein>
    <submittedName>
        <fullName evidence="4">Acetyltransferase</fullName>
    </submittedName>
</protein>
<dbReference type="GeneID" id="301137268"/>
<evidence type="ECO:0000313" key="4">
    <source>
        <dbReference type="EMBL" id="KOO49521.1"/>
    </source>
</evidence>
<evidence type="ECO:0000259" key="3">
    <source>
        <dbReference type="PROSITE" id="PS51186"/>
    </source>
</evidence>